<comment type="caution">
    <text evidence="1">The sequence shown here is derived from an EMBL/GenBank/DDBJ whole genome shotgun (WGS) entry which is preliminary data.</text>
</comment>
<dbReference type="AlphaFoldDB" id="A0A8J3CEV4"/>
<evidence type="ECO:0000313" key="1">
    <source>
        <dbReference type="EMBL" id="GGM83331.1"/>
    </source>
</evidence>
<accession>A0A8J3CEV4</accession>
<protein>
    <submittedName>
        <fullName evidence="1">Uncharacterized protein</fullName>
    </submittedName>
</protein>
<keyword evidence="2" id="KW-1185">Reference proteome</keyword>
<evidence type="ECO:0000313" key="2">
    <source>
        <dbReference type="Proteomes" id="UP000637578"/>
    </source>
</evidence>
<sequence length="86" mass="9243">MTGPEHYHEGEKYLHAAETGTDVHGGWGIDNSHIRELYARIAAAHFAAAQAAATALQSTTGYAVTRPEVQQWQAITAPVSDNRRGG</sequence>
<dbReference type="Proteomes" id="UP000637578">
    <property type="component" value="Unassembled WGS sequence"/>
</dbReference>
<reference evidence="1" key="1">
    <citation type="journal article" date="2014" name="Int. J. Syst. Evol. Microbiol.">
        <title>Complete genome sequence of Corynebacterium casei LMG S-19264T (=DSM 44701T), isolated from a smear-ripened cheese.</title>
        <authorList>
            <consortium name="US DOE Joint Genome Institute (JGI-PGF)"/>
            <person name="Walter F."/>
            <person name="Albersmeier A."/>
            <person name="Kalinowski J."/>
            <person name="Ruckert C."/>
        </authorList>
    </citation>
    <scope>NUCLEOTIDE SEQUENCE</scope>
    <source>
        <strain evidence="1">CGMCC 4.5737</strain>
    </source>
</reference>
<dbReference type="EMBL" id="BMMK01000061">
    <property type="protein sequence ID" value="GGM83331.1"/>
    <property type="molecule type" value="Genomic_DNA"/>
</dbReference>
<proteinExistence type="predicted"/>
<organism evidence="1 2">
    <name type="scientific">Longimycelium tulufanense</name>
    <dbReference type="NCBI Taxonomy" id="907463"/>
    <lineage>
        <taxon>Bacteria</taxon>
        <taxon>Bacillati</taxon>
        <taxon>Actinomycetota</taxon>
        <taxon>Actinomycetes</taxon>
        <taxon>Pseudonocardiales</taxon>
        <taxon>Pseudonocardiaceae</taxon>
        <taxon>Longimycelium</taxon>
    </lineage>
</organism>
<name>A0A8J3CEV4_9PSEU</name>
<reference evidence="1" key="2">
    <citation type="submission" date="2020-09" db="EMBL/GenBank/DDBJ databases">
        <authorList>
            <person name="Sun Q."/>
            <person name="Zhou Y."/>
        </authorList>
    </citation>
    <scope>NUCLEOTIDE SEQUENCE</scope>
    <source>
        <strain evidence="1">CGMCC 4.5737</strain>
    </source>
</reference>
<dbReference type="RefSeq" id="WP_189062032.1">
    <property type="nucleotide sequence ID" value="NZ_BMMK01000061.1"/>
</dbReference>
<gene>
    <name evidence="1" type="ORF">GCM10012275_62420</name>
</gene>